<feature type="compositionally biased region" description="Polar residues" evidence="1">
    <location>
        <begin position="1"/>
        <end position="13"/>
    </location>
</feature>
<organism evidence="2 3">
    <name type="scientific">Portunus trituberculatus</name>
    <name type="common">Swimming crab</name>
    <name type="synonym">Neptunus trituberculatus</name>
    <dbReference type="NCBI Taxonomy" id="210409"/>
    <lineage>
        <taxon>Eukaryota</taxon>
        <taxon>Metazoa</taxon>
        <taxon>Ecdysozoa</taxon>
        <taxon>Arthropoda</taxon>
        <taxon>Crustacea</taxon>
        <taxon>Multicrustacea</taxon>
        <taxon>Malacostraca</taxon>
        <taxon>Eumalacostraca</taxon>
        <taxon>Eucarida</taxon>
        <taxon>Decapoda</taxon>
        <taxon>Pleocyemata</taxon>
        <taxon>Brachyura</taxon>
        <taxon>Eubrachyura</taxon>
        <taxon>Portunoidea</taxon>
        <taxon>Portunidae</taxon>
        <taxon>Portuninae</taxon>
        <taxon>Portunus</taxon>
    </lineage>
</organism>
<comment type="caution">
    <text evidence="2">The sequence shown here is derived from an EMBL/GenBank/DDBJ whole genome shotgun (WGS) entry which is preliminary data.</text>
</comment>
<dbReference type="AlphaFoldDB" id="A0A5B7E7W4"/>
<evidence type="ECO:0000313" key="2">
    <source>
        <dbReference type="EMBL" id="MPC30150.1"/>
    </source>
</evidence>
<evidence type="ECO:0000313" key="3">
    <source>
        <dbReference type="Proteomes" id="UP000324222"/>
    </source>
</evidence>
<dbReference type="EMBL" id="VSRR010002202">
    <property type="protein sequence ID" value="MPC30150.1"/>
    <property type="molecule type" value="Genomic_DNA"/>
</dbReference>
<name>A0A5B7E7W4_PORTR</name>
<protein>
    <submittedName>
        <fullName evidence="2">Uncharacterized protein</fullName>
    </submittedName>
</protein>
<accession>A0A5B7E7W4</accession>
<gene>
    <name evidence="2" type="ORF">E2C01_023409</name>
</gene>
<reference evidence="2 3" key="1">
    <citation type="submission" date="2019-05" db="EMBL/GenBank/DDBJ databases">
        <title>Another draft genome of Portunus trituberculatus and its Hox gene families provides insights of decapod evolution.</title>
        <authorList>
            <person name="Jeong J.-H."/>
            <person name="Song I."/>
            <person name="Kim S."/>
            <person name="Choi T."/>
            <person name="Kim D."/>
            <person name="Ryu S."/>
            <person name="Kim W."/>
        </authorList>
    </citation>
    <scope>NUCLEOTIDE SEQUENCE [LARGE SCALE GENOMIC DNA]</scope>
    <source>
        <tissue evidence="2">Muscle</tissue>
    </source>
</reference>
<sequence>MFSLDISINTPRSGKNLPVSYGPGNNEMERPPFRVGMGVAGIPSRSSTSQHYLTAKVSRLTSAHQCLPSS</sequence>
<proteinExistence type="predicted"/>
<keyword evidence="3" id="KW-1185">Reference proteome</keyword>
<evidence type="ECO:0000256" key="1">
    <source>
        <dbReference type="SAM" id="MobiDB-lite"/>
    </source>
</evidence>
<dbReference type="Proteomes" id="UP000324222">
    <property type="component" value="Unassembled WGS sequence"/>
</dbReference>
<feature type="region of interest" description="Disordered" evidence="1">
    <location>
        <begin position="1"/>
        <end position="31"/>
    </location>
</feature>